<dbReference type="InterPro" id="IPR000028">
    <property type="entry name" value="Chloroperoxidase"/>
</dbReference>
<sequence length="438" mass="47270">MKFLYSSAALLLVTAAQALCPYAERALQDPSFLKRHLEKQESSQDEAANEKRQSGPGGIPFTTFDKNQLIDVTGDHAWKAPGPNDLRGPCPGLNALANHGYFPRSGVVPLTVGATATNQVYGLAINFGLPLSVYATLVDGDVVGDTWSIGGKQPQTVTSPILGAGDGLSGSHNKYESDASPGRGDYYLFNGDVSSLRVKKFKALYDLQKNKPVPNYNLDVLIQHRKYTFDDSKNTNPYFFFEPFAGVAVANAAHTFIPALFSNHSTQYPNGLLDKQTLKSFFAITEAADGTLSYKPGYERIPNNWYRRPLGAVNEYTPASFAQDLVKIAAVVPEAVSVGGNTGKVNSFTGVDLGDITGGAYHTTDLRNPTKFVCYFYQITLALVPDFLRSEALGSALGSALNLLHSKIDPFVDPKCAKIANYNDTFASKFPGGAIGQP</sequence>
<reference evidence="11" key="1">
    <citation type="submission" date="2021-03" db="EMBL/GenBank/DDBJ databases">
        <authorList>
            <person name="Tagirdzhanova G."/>
        </authorList>
    </citation>
    <scope>NUCLEOTIDE SEQUENCE</scope>
</reference>
<evidence type="ECO:0000313" key="12">
    <source>
        <dbReference type="Proteomes" id="UP000664521"/>
    </source>
</evidence>
<dbReference type="OrthoDB" id="407298at2759"/>
<dbReference type="GO" id="GO:0004601">
    <property type="term" value="F:peroxidase activity"/>
    <property type="evidence" value="ECO:0007669"/>
    <property type="project" value="UniProtKB-KW"/>
</dbReference>
<dbReference type="Gene3D" id="1.10.489.10">
    <property type="entry name" value="Chloroperoxidase-like"/>
    <property type="match status" value="1"/>
</dbReference>
<comment type="similarity">
    <text evidence="7">Belongs to the chloroperoxidase family.</text>
</comment>
<accession>A0A8H3IXL8</accession>
<keyword evidence="9" id="KW-0732">Signal</keyword>
<dbReference type="AlphaFoldDB" id="A0A8H3IXL8"/>
<comment type="cofactor">
    <cofactor evidence="1">
        <name>heme b</name>
        <dbReference type="ChEBI" id="CHEBI:60344"/>
    </cofactor>
</comment>
<keyword evidence="4" id="KW-0479">Metal-binding</keyword>
<dbReference type="PANTHER" id="PTHR33577:SF1">
    <property type="entry name" value="HEME HALOPEROXIDASE FAMILY PROFILE DOMAIN-CONTAINING PROTEIN"/>
    <property type="match status" value="1"/>
</dbReference>
<evidence type="ECO:0000256" key="7">
    <source>
        <dbReference type="ARBA" id="ARBA00025795"/>
    </source>
</evidence>
<keyword evidence="6" id="KW-0408">Iron</keyword>
<evidence type="ECO:0000256" key="8">
    <source>
        <dbReference type="SAM" id="MobiDB-lite"/>
    </source>
</evidence>
<evidence type="ECO:0000256" key="5">
    <source>
        <dbReference type="ARBA" id="ARBA00023002"/>
    </source>
</evidence>
<keyword evidence="2" id="KW-0575">Peroxidase</keyword>
<feature type="region of interest" description="Disordered" evidence="8">
    <location>
        <begin position="37"/>
        <end position="61"/>
    </location>
</feature>
<feature type="domain" description="Heme haloperoxidase family profile" evidence="10">
    <location>
        <begin position="74"/>
        <end position="323"/>
    </location>
</feature>
<dbReference type="GO" id="GO:0046872">
    <property type="term" value="F:metal ion binding"/>
    <property type="evidence" value="ECO:0007669"/>
    <property type="project" value="UniProtKB-KW"/>
</dbReference>
<evidence type="ECO:0000256" key="6">
    <source>
        <dbReference type="ARBA" id="ARBA00023004"/>
    </source>
</evidence>
<dbReference type="Proteomes" id="UP000664521">
    <property type="component" value="Unassembled WGS sequence"/>
</dbReference>
<evidence type="ECO:0000256" key="1">
    <source>
        <dbReference type="ARBA" id="ARBA00001970"/>
    </source>
</evidence>
<keyword evidence="5" id="KW-0560">Oxidoreductase</keyword>
<feature type="chain" id="PRO_5034361559" description="Heme haloperoxidase family profile domain-containing protein" evidence="9">
    <location>
        <begin position="19"/>
        <end position="438"/>
    </location>
</feature>
<keyword evidence="12" id="KW-1185">Reference proteome</keyword>
<proteinExistence type="inferred from homology"/>
<gene>
    <name evidence="11" type="ORF">HETSPECPRED_010549</name>
</gene>
<dbReference type="PANTHER" id="PTHR33577">
    <property type="entry name" value="STERIGMATOCYSTIN BIOSYNTHESIS PEROXIDASE STCC-RELATED"/>
    <property type="match status" value="1"/>
</dbReference>
<keyword evidence="3" id="KW-0349">Heme</keyword>
<name>A0A8H3IXL8_9LECA</name>
<dbReference type="SUPFAM" id="SSF47571">
    <property type="entry name" value="Cloroperoxidase"/>
    <property type="match status" value="1"/>
</dbReference>
<evidence type="ECO:0000256" key="3">
    <source>
        <dbReference type="ARBA" id="ARBA00022617"/>
    </source>
</evidence>
<evidence type="ECO:0000256" key="2">
    <source>
        <dbReference type="ARBA" id="ARBA00022559"/>
    </source>
</evidence>
<evidence type="ECO:0000313" key="11">
    <source>
        <dbReference type="EMBL" id="CAF9937088.1"/>
    </source>
</evidence>
<dbReference type="InterPro" id="IPR036851">
    <property type="entry name" value="Chloroperoxidase-like_sf"/>
</dbReference>
<dbReference type="EMBL" id="CAJPDS010000098">
    <property type="protein sequence ID" value="CAF9937088.1"/>
    <property type="molecule type" value="Genomic_DNA"/>
</dbReference>
<dbReference type="PROSITE" id="PS51405">
    <property type="entry name" value="HEME_HALOPEROXIDASE"/>
    <property type="match status" value="1"/>
</dbReference>
<protein>
    <recommendedName>
        <fullName evidence="10">Heme haloperoxidase family profile domain-containing protein</fullName>
    </recommendedName>
</protein>
<feature type="compositionally biased region" description="Basic and acidic residues" evidence="8">
    <location>
        <begin position="38"/>
        <end position="53"/>
    </location>
</feature>
<dbReference type="Pfam" id="PF01328">
    <property type="entry name" value="Peroxidase_2"/>
    <property type="match status" value="1"/>
</dbReference>
<evidence type="ECO:0000256" key="4">
    <source>
        <dbReference type="ARBA" id="ARBA00022723"/>
    </source>
</evidence>
<comment type="caution">
    <text evidence="11">The sequence shown here is derived from an EMBL/GenBank/DDBJ whole genome shotgun (WGS) entry which is preliminary data.</text>
</comment>
<evidence type="ECO:0000256" key="9">
    <source>
        <dbReference type="SAM" id="SignalP"/>
    </source>
</evidence>
<feature type="signal peptide" evidence="9">
    <location>
        <begin position="1"/>
        <end position="18"/>
    </location>
</feature>
<organism evidence="11 12">
    <name type="scientific">Heterodermia speciosa</name>
    <dbReference type="NCBI Taxonomy" id="116794"/>
    <lineage>
        <taxon>Eukaryota</taxon>
        <taxon>Fungi</taxon>
        <taxon>Dikarya</taxon>
        <taxon>Ascomycota</taxon>
        <taxon>Pezizomycotina</taxon>
        <taxon>Lecanoromycetes</taxon>
        <taxon>OSLEUM clade</taxon>
        <taxon>Lecanoromycetidae</taxon>
        <taxon>Caliciales</taxon>
        <taxon>Physciaceae</taxon>
        <taxon>Heterodermia</taxon>
    </lineage>
</organism>
<evidence type="ECO:0000259" key="10">
    <source>
        <dbReference type="PROSITE" id="PS51405"/>
    </source>
</evidence>